<accession>A0A517DSG2</accession>
<dbReference type="KEGG" id="sted:SPTER_15870"/>
<proteinExistence type="predicted"/>
<evidence type="ECO:0000313" key="2">
    <source>
        <dbReference type="Proteomes" id="UP000320776"/>
    </source>
</evidence>
<reference evidence="1 2" key="1">
    <citation type="submission" date="2019-02" db="EMBL/GenBank/DDBJ databases">
        <title>Closed genome of Sporomusa termitida DSM 4440.</title>
        <authorList>
            <person name="Poehlein A."/>
            <person name="Daniel R."/>
        </authorList>
    </citation>
    <scope>NUCLEOTIDE SEQUENCE [LARGE SCALE GENOMIC DNA]</scope>
    <source>
        <strain evidence="1 2">DSM 4440</strain>
    </source>
</reference>
<dbReference type="Proteomes" id="UP000320776">
    <property type="component" value="Chromosome"/>
</dbReference>
<dbReference type="EMBL" id="CP036259">
    <property type="protein sequence ID" value="QDR80267.1"/>
    <property type="molecule type" value="Genomic_DNA"/>
</dbReference>
<evidence type="ECO:0000313" key="1">
    <source>
        <dbReference type="EMBL" id="QDR80267.1"/>
    </source>
</evidence>
<organism evidence="1 2">
    <name type="scientific">Sporomusa termitida</name>
    <dbReference type="NCBI Taxonomy" id="2377"/>
    <lineage>
        <taxon>Bacteria</taxon>
        <taxon>Bacillati</taxon>
        <taxon>Bacillota</taxon>
        <taxon>Negativicutes</taxon>
        <taxon>Selenomonadales</taxon>
        <taxon>Sporomusaceae</taxon>
        <taxon>Sporomusa</taxon>
    </lineage>
</organism>
<sequence>MPLAVTLVMAKGILYYSDKEAVILTLVERFTNNYLAIRIPGKTSEAIMDTMNMLYAEYGGCLTRYSRALQI</sequence>
<dbReference type="AlphaFoldDB" id="A0A517DSG2"/>
<keyword evidence="2" id="KW-1185">Reference proteome</keyword>
<protein>
    <submittedName>
        <fullName evidence="1">Uncharacterized protein</fullName>
    </submittedName>
</protein>
<gene>
    <name evidence="1" type="ORF">SPTER_15870</name>
</gene>
<name>A0A517DSG2_9FIRM</name>